<accession>A0A168HM16</accession>
<dbReference type="VEuPathDB" id="FungiDB:MUCCIDRAFT_149505"/>
<feature type="compositionally biased region" description="Basic and acidic residues" evidence="7">
    <location>
        <begin position="17"/>
        <end position="38"/>
    </location>
</feature>
<dbReference type="STRING" id="747725.A0A168HM16"/>
<dbReference type="SUPFAM" id="SSF46785">
    <property type="entry name" value="Winged helix' DNA-binding domain"/>
    <property type="match status" value="1"/>
</dbReference>
<keyword evidence="2" id="KW-0805">Transcription regulation</keyword>
<gene>
    <name evidence="9" type="ORF">MUCCIDRAFT_149505</name>
</gene>
<dbReference type="PROSITE" id="PS00657">
    <property type="entry name" value="FORK_HEAD_1"/>
    <property type="match status" value="1"/>
</dbReference>
<dbReference type="Gene3D" id="1.10.10.10">
    <property type="entry name" value="Winged helix-like DNA-binding domain superfamily/Winged helix DNA-binding domain"/>
    <property type="match status" value="1"/>
</dbReference>
<dbReference type="PANTHER" id="PTHR45881:SF1">
    <property type="entry name" value="FORK HEAD PROTEIN HOMOLOG 2"/>
    <property type="match status" value="1"/>
</dbReference>
<keyword evidence="10" id="KW-1185">Reference proteome</keyword>
<dbReference type="PRINTS" id="PR00053">
    <property type="entry name" value="FORKHEAD"/>
</dbReference>
<comment type="subcellular location">
    <subcellularLocation>
        <location evidence="1 6">Nucleus</location>
    </subcellularLocation>
</comment>
<evidence type="ECO:0000256" key="1">
    <source>
        <dbReference type="ARBA" id="ARBA00004123"/>
    </source>
</evidence>
<dbReference type="GO" id="GO:0000981">
    <property type="term" value="F:DNA-binding transcription factor activity, RNA polymerase II-specific"/>
    <property type="evidence" value="ECO:0007669"/>
    <property type="project" value="TreeGrafter"/>
</dbReference>
<evidence type="ECO:0000256" key="4">
    <source>
        <dbReference type="ARBA" id="ARBA00023163"/>
    </source>
</evidence>
<dbReference type="InterPro" id="IPR036388">
    <property type="entry name" value="WH-like_DNA-bd_sf"/>
</dbReference>
<feature type="non-terminal residue" evidence="9">
    <location>
        <position position="145"/>
    </location>
</feature>
<name>A0A168HM16_MUCCL</name>
<evidence type="ECO:0000256" key="5">
    <source>
        <dbReference type="ARBA" id="ARBA00023242"/>
    </source>
</evidence>
<keyword evidence="4" id="KW-0804">Transcription</keyword>
<dbReference type="PROSITE" id="PS50039">
    <property type="entry name" value="FORK_HEAD_3"/>
    <property type="match status" value="1"/>
</dbReference>
<feature type="region of interest" description="Disordered" evidence="7">
    <location>
        <begin position="1"/>
        <end position="52"/>
    </location>
</feature>
<dbReference type="PANTHER" id="PTHR45881">
    <property type="entry name" value="CHECKPOINT SUPPRESSOR 1-LIKE, ISOFORM A-RELATED"/>
    <property type="match status" value="1"/>
</dbReference>
<dbReference type="AlphaFoldDB" id="A0A168HM16"/>
<evidence type="ECO:0000256" key="2">
    <source>
        <dbReference type="ARBA" id="ARBA00023015"/>
    </source>
</evidence>
<feature type="domain" description="Fork-head" evidence="8">
    <location>
        <begin position="51"/>
        <end position="145"/>
    </location>
</feature>
<protein>
    <submittedName>
        <fullName evidence="9">Fork head transcription factor</fullName>
    </submittedName>
</protein>
<dbReference type="Proteomes" id="UP000077051">
    <property type="component" value="Unassembled WGS sequence"/>
</dbReference>
<evidence type="ECO:0000256" key="7">
    <source>
        <dbReference type="SAM" id="MobiDB-lite"/>
    </source>
</evidence>
<proteinExistence type="predicted"/>
<dbReference type="GO" id="GO:0005634">
    <property type="term" value="C:nucleus"/>
    <property type="evidence" value="ECO:0007669"/>
    <property type="project" value="UniProtKB-SubCell"/>
</dbReference>
<evidence type="ECO:0000256" key="3">
    <source>
        <dbReference type="ARBA" id="ARBA00023125"/>
    </source>
</evidence>
<feature type="compositionally biased region" description="Polar residues" evidence="7">
    <location>
        <begin position="1"/>
        <end position="16"/>
    </location>
</feature>
<feature type="DNA-binding region" description="Fork-head" evidence="6">
    <location>
        <begin position="51"/>
        <end position="145"/>
    </location>
</feature>
<sequence>MTNVQSTENHTSTSPSAHDDYHRDDNSIQDDNDQHSETSETTNPYNNKDIKPPYSYASLIAQAINSSSDKRMTLNGIYNYITTNYPYYQMAQNGWQNSIRHNLSLNKAFVKVPRGDAEPGKGAFWTIDSNAETQFTNGVYKRSKR</sequence>
<dbReference type="InterPro" id="IPR036390">
    <property type="entry name" value="WH_DNA-bd_sf"/>
</dbReference>
<comment type="caution">
    <text evidence="9">The sequence shown here is derived from an EMBL/GenBank/DDBJ whole genome shotgun (WGS) entry which is preliminary data.</text>
</comment>
<dbReference type="InterPro" id="IPR030456">
    <property type="entry name" value="TF_fork_head_CS_2"/>
</dbReference>
<keyword evidence="5 6" id="KW-0539">Nucleus</keyword>
<evidence type="ECO:0000259" key="8">
    <source>
        <dbReference type="PROSITE" id="PS50039"/>
    </source>
</evidence>
<evidence type="ECO:0000313" key="10">
    <source>
        <dbReference type="Proteomes" id="UP000077051"/>
    </source>
</evidence>
<evidence type="ECO:0000313" key="9">
    <source>
        <dbReference type="EMBL" id="OAC98948.1"/>
    </source>
</evidence>
<dbReference type="CDD" id="cd00059">
    <property type="entry name" value="FH_FOX"/>
    <property type="match status" value="1"/>
</dbReference>
<dbReference type="GO" id="GO:0000978">
    <property type="term" value="F:RNA polymerase II cis-regulatory region sequence-specific DNA binding"/>
    <property type="evidence" value="ECO:0007669"/>
    <property type="project" value="TreeGrafter"/>
</dbReference>
<reference evidence="9 10" key="1">
    <citation type="submission" date="2015-06" db="EMBL/GenBank/DDBJ databases">
        <title>Expansion of signal transduction pathways in fungi by whole-genome duplication.</title>
        <authorList>
            <consortium name="DOE Joint Genome Institute"/>
            <person name="Corrochano L.M."/>
            <person name="Kuo A."/>
            <person name="Marcet-Houben M."/>
            <person name="Polaino S."/>
            <person name="Salamov A."/>
            <person name="Villalobos J.M."/>
            <person name="Alvarez M.I."/>
            <person name="Avalos J."/>
            <person name="Benito E.P."/>
            <person name="Benoit I."/>
            <person name="Burger G."/>
            <person name="Camino L.P."/>
            <person name="Canovas D."/>
            <person name="Cerda-Olmedo E."/>
            <person name="Cheng J.-F."/>
            <person name="Dominguez A."/>
            <person name="Elias M."/>
            <person name="Eslava A.P."/>
            <person name="Glaser F."/>
            <person name="Grimwood J."/>
            <person name="Gutierrez G."/>
            <person name="Heitman J."/>
            <person name="Henrissat B."/>
            <person name="Iturriaga E.A."/>
            <person name="Lang B.F."/>
            <person name="Lavin J.L."/>
            <person name="Lee S."/>
            <person name="Li W."/>
            <person name="Lindquist E."/>
            <person name="Lopez-Garcia S."/>
            <person name="Luque E.M."/>
            <person name="Marcos A.T."/>
            <person name="Martin J."/>
            <person name="Mccluskey K."/>
            <person name="Medina H.R."/>
            <person name="Miralles-Duran A."/>
            <person name="Miyazaki A."/>
            <person name="Munoz-Torres E."/>
            <person name="Oguiza J.A."/>
            <person name="Ohm R."/>
            <person name="Olmedo M."/>
            <person name="Orejas M."/>
            <person name="Ortiz-Castellanos L."/>
            <person name="Pisabarro A.G."/>
            <person name="Rodriguez-Romero J."/>
            <person name="Ruiz-Herrera J."/>
            <person name="Ruiz-Vazquez R."/>
            <person name="Sanz C."/>
            <person name="Schackwitz W."/>
            <person name="Schmutz J."/>
            <person name="Shahriari M."/>
            <person name="Shelest E."/>
            <person name="Silva-Franco F."/>
            <person name="Soanes D."/>
            <person name="Syed K."/>
            <person name="Tagua V.G."/>
            <person name="Talbot N.J."/>
            <person name="Thon M."/>
            <person name="De Vries R.P."/>
            <person name="Wiebenga A."/>
            <person name="Yadav J.S."/>
            <person name="Braun E.L."/>
            <person name="Baker S."/>
            <person name="Garre V."/>
            <person name="Horwitz B."/>
            <person name="Torres-Martinez S."/>
            <person name="Idnurm A."/>
            <person name="Herrera-Estrella A."/>
            <person name="Gabaldon T."/>
            <person name="Grigoriev I.V."/>
        </authorList>
    </citation>
    <scope>NUCLEOTIDE SEQUENCE [LARGE SCALE GENOMIC DNA]</scope>
    <source>
        <strain evidence="9 10">CBS 277.49</strain>
    </source>
</reference>
<dbReference type="PROSITE" id="PS00658">
    <property type="entry name" value="FORK_HEAD_2"/>
    <property type="match status" value="1"/>
</dbReference>
<keyword evidence="3 6" id="KW-0238">DNA-binding</keyword>
<dbReference type="Pfam" id="PF00250">
    <property type="entry name" value="Forkhead"/>
    <property type="match status" value="1"/>
</dbReference>
<dbReference type="FunFam" id="1.10.10.10:FF:000030">
    <property type="entry name" value="Forkhead box protein K2"/>
    <property type="match status" value="1"/>
</dbReference>
<dbReference type="SMART" id="SM00339">
    <property type="entry name" value="FH"/>
    <property type="match status" value="1"/>
</dbReference>
<evidence type="ECO:0000256" key="6">
    <source>
        <dbReference type="PROSITE-ProRule" id="PRU00089"/>
    </source>
</evidence>
<dbReference type="OrthoDB" id="5954824at2759"/>
<organism evidence="9 10">
    <name type="scientific">Mucor lusitanicus CBS 277.49</name>
    <dbReference type="NCBI Taxonomy" id="747725"/>
    <lineage>
        <taxon>Eukaryota</taxon>
        <taxon>Fungi</taxon>
        <taxon>Fungi incertae sedis</taxon>
        <taxon>Mucoromycota</taxon>
        <taxon>Mucoromycotina</taxon>
        <taxon>Mucoromycetes</taxon>
        <taxon>Mucorales</taxon>
        <taxon>Mucorineae</taxon>
        <taxon>Mucoraceae</taxon>
        <taxon>Mucor</taxon>
    </lineage>
</organism>
<dbReference type="InterPro" id="IPR001766">
    <property type="entry name" value="Fork_head_dom"/>
</dbReference>
<dbReference type="InterPro" id="IPR018122">
    <property type="entry name" value="TF_fork_head_CS_1"/>
</dbReference>
<dbReference type="EMBL" id="AMYB01000009">
    <property type="protein sequence ID" value="OAC98948.1"/>
    <property type="molecule type" value="Genomic_DNA"/>
</dbReference>